<keyword evidence="2" id="KW-1185">Reference proteome</keyword>
<keyword evidence="1" id="KW-0614">Plasmid</keyword>
<dbReference type="EMBL" id="CP000840">
    <property type="protein sequence ID" value="ABW32380.1"/>
    <property type="molecule type" value="Genomic_DNA"/>
</dbReference>
<evidence type="ECO:0000313" key="2">
    <source>
        <dbReference type="Proteomes" id="UP000000268"/>
    </source>
</evidence>
<organism evidence="1 2">
    <name type="scientific">Acaryochloris marina (strain MBIC 11017)</name>
    <dbReference type="NCBI Taxonomy" id="329726"/>
    <lineage>
        <taxon>Bacteria</taxon>
        <taxon>Bacillati</taxon>
        <taxon>Cyanobacteriota</taxon>
        <taxon>Cyanophyceae</taxon>
        <taxon>Acaryochloridales</taxon>
        <taxon>Acaryochloridaceae</taxon>
        <taxon>Acaryochloris</taxon>
    </lineage>
</organism>
<dbReference type="KEGG" id="amr:AM1_C0070"/>
<gene>
    <name evidence="1" type="ordered locus">AM1_C0070</name>
</gene>
<geneLocation type="plasmid" evidence="1 2">
    <name>pREB3</name>
</geneLocation>
<name>A8ZMG9_ACAM1</name>
<proteinExistence type="predicted"/>
<protein>
    <submittedName>
        <fullName evidence="1">Uncharacterized protein</fullName>
    </submittedName>
</protein>
<accession>A8ZMG9</accession>
<dbReference type="AlphaFoldDB" id="A8ZMG9"/>
<sequence>MQWKAHTQQPRLLMSLAFINTPPLMDGSRPQRQQVMVFCLFIGA</sequence>
<evidence type="ECO:0000313" key="1">
    <source>
        <dbReference type="EMBL" id="ABW32380.1"/>
    </source>
</evidence>
<dbReference type="HOGENOM" id="CLU_3211001_0_0_3"/>
<reference evidence="1 2" key="1">
    <citation type="journal article" date="2008" name="Proc. Natl. Acad. Sci. U.S.A.">
        <title>Niche adaptation and genome expansion in the chlorophyll d-producing cyanobacterium Acaryochloris marina.</title>
        <authorList>
            <person name="Swingley W.D."/>
            <person name="Chen M."/>
            <person name="Cheung P.C."/>
            <person name="Conrad A.L."/>
            <person name="Dejesa L.C."/>
            <person name="Hao J."/>
            <person name="Honchak B.M."/>
            <person name="Karbach L.E."/>
            <person name="Kurdoglu A."/>
            <person name="Lahiri S."/>
            <person name="Mastrian S.D."/>
            <person name="Miyashita H."/>
            <person name="Page L."/>
            <person name="Ramakrishna P."/>
            <person name="Satoh S."/>
            <person name="Sattley W.M."/>
            <person name="Shimada Y."/>
            <person name="Taylor H.L."/>
            <person name="Tomo T."/>
            <person name="Tsuchiya T."/>
            <person name="Wang Z.T."/>
            <person name="Raymond J."/>
            <person name="Mimuro M."/>
            <person name="Blankenship R.E."/>
            <person name="Touchman J.W."/>
        </authorList>
    </citation>
    <scope>NUCLEOTIDE SEQUENCE [LARGE SCALE GENOMIC DNA]</scope>
    <source>
        <strain evidence="2">MBIC 11017</strain>
        <plasmid evidence="2">Plasmid pREB3</plasmid>
    </source>
</reference>
<dbReference type="Proteomes" id="UP000000268">
    <property type="component" value="Plasmid pREB3"/>
</dbReference>